<protein>
    <submittedName>
        <fullName evidence="1">Uncharacterized protein</fullName>
    </submittedName>
</protein>
<sequence>MGVWSSLSWASMALHSSGPKVEVVGSTSRMTWGSGWQRDTPLHRSWDTLSGVVQLVSHPGVSTTVI</sequence>
<comment type="caution">
    <text evidence="1">The sequence shown here is derived from an EMBL/GenBank/DDBJ whole genome shotgun (WGS) entry which is preliminary data.</text>
</comment>
<organism evidence="1 2">
    <name type="scientific">Champsocephalus esox</name>
    <name type="common">pike icefish</name>
    <dbReference type="NCBI Taxonomy" id="159716"/>
    <lineage>
        <taxon>Eukaryota</taxon>
        <taxon>Metazoa</taxon>
        <taxon>Chordata</taxon>
        <taxon>Craniata</taxon>
        <taxon>Vertebrata</taxon>
        <taxon>Euteleostomi</taxon>
        <taxon>Actinopterygii</taxon>
        <taxon>Neopterygii</taxon>
        <taxon>Teleostei</taxon>
        <taxon>Neoteleostei</taxon>
        <taxon>Acanthomorphata</taxon>
        <taxon>Eupercaria</taxon>
        <taxon>Perciformes</taxon>
        <taxon>Notothenioidei</taxon>
        <taxon>Channichthyidae</taxon>
        <taxon>Champsocephalus</taxon>
    </lineage>
</organism>
<accession>A0AAN8CK70</accession>
<name>A0AAN8CK70_9TELE</name>
<evidence type="ECO:0000313" key="2">
    <source>
        <dbReference type="Proteomes" id="UP001335648"/>
    </source>
</evidence>
<dbReference type="AlphaFoldDB" id="A0AAN8CK70"/>
<proteinExistence type="predicted"/>
<evidence type="ECO:0000313" key="1">
    <source>
        <dbReference type="EMBL" id="KAK5905105.1"/>
    </source>
</evidence>
<gene>
    <name evidence="1" type="ORF">CesoFtcFv8_006603</name>
</gene>
<dbReference type="Proteomes" id="UP001335648">
    <property type="component" value="Unassembled WGS sequence"/>
</dbReference>
<keyword evidence="2" id="KW-1185">Reference proteome</keyword>
<reference evidence="1 2" key="1">
    <citation type="journal article" date="2023" name="Mol. Biol. Evol.">
        <title>Genomics of Secondarily Temperate Adaptation in the Only Non-Antarctic Icefish.</title>
        <authorList>
            <person name="Rivera-Colon A.G."/>
            <person name="Rayamajhi N."/>
            <person name="Minhas B.F."/>
            <person name="Madrigal G."/>
            <person name="Bilyk K.T."/>
            <person name="Yoon V."/>
            <person name="Hune M."/>
            <person name="Gregory S."/>
            <person name="Cheng C.H.C."/>
            <person name="Catchen J.M."/>
        </authorList>
    </citation>
    <scope>NUCLEOTIDE SEQUENCE [LARGE SCALE GENOMIC DNA]</scope>
    <source>
        <strain evidence="1">JC2023a</strain>
    </source>
</reference>
<dbReference type="EMBL" id="JAULUE010002050">
    <property type="protein sequence ID" value="KAK5905105.1"/>
    <property type="molecule type" value="Genomic_DNA"/>
</dbReference>